<keyword evidence="1" id="KW-0812">Transmembrane</keyword>
<feature type="transmembrane region" description="Helical" evidence="1">
    <location>
        <begin position="71"/>
        <end position="91"/>
    </location>
</feature>
<organism evidence="3">
    <name type="scientific">uncultured Aureispira sp</name>
    <dbReference type="NCBI Taxonomy" id="1331704"/>
    <lineage>
        <taxon>Bacteria</taxon>
        <taxon>Pseudomonadati</taxon>
        <taxon>Bacteroidota</taxon>
        <taxon>Saprospiria</taxon>
        <taxon>Saprospirales</taxon>
        <taxon>Saprospiraceae</taxon>
        <taxon>Aureispira</taxon>
        <taxon>environmental samples</taxon>
    </lineage>
</organism>
<reference evidence="3" key="1">
    <citation type="submission" date="2020-01" db="EMBL/GenBank/DDBJ databases">
        <authorList>
            <person name="Meier V. D."/>
            <person name="Meier V D."/>
        </authorList>
    </citation>
    <scope>NUCLEOTIDE SEQUENCE</scope>
    <source>
        <strain evidence="3">HLG_WM_MAG_10</strain>
    </source>
</reference>
<evidence type="ECO:0000256" key="2">
    <source>
        <dbReference type="SAM" id="SignalP"/>
    </source>
</evidence>
<evidence type="ECO:0000313" key="3">
    <source>
        <dbReference type="EMBL" id="CAA6815613.1"/>
    </source>
</evidence>
<sequence length="218" mass="24140">MKKLFVFLFIFVTICTNEAQTSLDEINQTRCKHSLNGMIAFSSWTGANLIAGTVGVLTTKGATQHFFEMNLYFNAVNLGLAIPGLVGAIKAKRTGLSFEQSVKEVQKVKTVYLVNGVLDVTYITAGFLLREMSQNNSNDIQLKNRLAGYGNALIVQGGFLLLYDFIEFGVHAINGKRLDQHWDKISVRPYGVYGLGMSVQYNLSHMHSPSQAIPFSSF</sequence>
<dbReference type="Pfam" id="PF22503">
    <property type="entry name" value="DUF6992"/>
    <property type="match status" value="1"/>
</dbReference>
<protein>
    <submittedName>
        <fullName evidence="3">Uncharacterized protein</fullName>
    </submittedName>
</protein>
<keyword evidence="2" id="KW-0732">Signal</keyword>
<feature type="signal peptide" evidence="2">
    <location>
        <begin position="1"/>
        <end position="19"/>
    </location>
</feature>
<feature type="transmembrane region" description="Helical" evidence="1">
    <location>
        <begin position="35"/>
        <end position="59"/>
    </location>
</feature>
<proteinExistence type="predicted"/>
<accession>A0A6S6T8I7</accession>
<keyword evidence="1" id="KW-1133">Transmembrane helix</keyword>
<dbReference type="EMBL" id="CACVAQ010000227">
    <property type="protein sequence ID" value="CAA6815613.1"/>
    <property type="molecule type" value="Genomic_DNA"/>
</dbReference>
<keyword evidence="1" id="KW-0472">Membrane</keyword>
<feature type="chain" id="PRO_5028021817" evidence="2">
    <location>
        <begin position="20"/>
        <end position="218"/>
    </location>
</feature>
<dbReference type="AlphaFoldDB" id="A0A6S6T8I7"/>
<gene>
    <name evidence="3" type="ORF">HELGO_WM16701</name>
</gene>
<feature type="transmembrane region" description="Helical" evidence="1">
    <location>
        <begin position="111"/>
        <end position="129"/>
    </location>
</feature>
<evidence type="ECO:0000256" key="1">
    <source>
        <dbReference type="SAM" id="Phobius"/>
    </source>
</evidence>
<name>A0A6S6T8I7_9BACT</name>
<dbReference type="InterPro" id="IPR054261">
    <property type="entry name" value="DUF6992"/>
</dbReference>